<name>A0A3S5B039_9PLAT</name>
<reference evidence="2" key="1">
    <citation type="submission" date="2018-11" db="EMBL/GenBank/DDBJ databases">
        <authorList>
            <consortium name="Pathogen Informatics"/>
        </authorList>
    </citation>
    <scope>NUCLEOTIDE SEQUENCE</scope>
</reference>
<dbReference type="AlphaFoldDB" id="A0A3S5B039"/>
<accession>A0A3S5B039</accession>
<keyword evidence="3" id="KW-1185">Reference proteome</keyword>
<feature type="compositionally biased region" description="Pro residues" evidence="1">
    <location>
        <begin position="42"/>
        <end position="52"/>
    </location>
</feature>
<organism evidence="2 3">
    <name type="scientific">Protopolystoma xenopodis</name>
    <dbReference type="NCBI Taxonomy" id="117903"/>
    <lineage>
        <taxon>Eukaryota</taxon>
        <taxon>Metazoa</taxon>
        <taxon>Spiralia</taxon>
        <taxon>Lophotrochozoa</taxon>
        <taxon>Platyhelminthes</taxon>
        <taxon>Monogenea</taxon>
        <taxon>Polyopisthocotylea</taxon>
        <taxon>Polystomatidea</taxon>
        <taxon>Polystomatidae</taxon>
        <taxon>Protopolystoma</taxon>
    </lineage>
</organism>
<proteinExistence type="predicted"/>
<feature type="region of interest" description="Disordered" evidence="1">
    <location>
        <begin position="34"/>
        <end position="60"/>
    </location>
</feature>
<evidence type="ECO:0000313" key="2">
    <source>
        <dbReference type="EMBL" id="VEL32902.1"/>
    </source>
</evidence>
<gene>
    <name evidence="2" type="ORF">PXEA_LOCUS26342</name>
</gene>
<comment type="caution">
    <text evidence="2">The sequence shown here is derived from an EMBL/GenBank/DDBJ whole genome shotgun (WGS) entry which is preliminary data.</text>
</comment>
<dbReference type="EMBL" id="CAAALY010244853">
    <property type="protein sequence ID" value="VEL32902.1"/>
    <property type="molecule type" value="Genomic_DNA"/>
</dbReference>
<evidence type="ECO:0000256" key="1">
    <source>
        <dbReference type="SAM" id="MobiDB-lite"/>
    </source>
</evidence>
<dbReference type="Proteomes" id="UP000784294">
    <property type="component" value="Unassembled WGS sequence"/>
</dbReference>
<evidence type="ECO:0000313" key="3">
    <source>
        <dbReference type="Proteomes" id="UP000784294"/>
    </source>
</evidence>
<sequence>MSNRLQNGFIFQSTLLHVSRSPALLQVVYGRKPTLSRVPGPRATPPPPPPPRILKHCPFG</sequence>
<protein>
    <submittedName>
        <fullName evidence="2">Uncharacterized protein</fullName>
    </submittedName>
</protein>
<feature type="non-terminal residue" evidence="2">
    <location>
        <position position="60"/>
    </location>
</feature>